<dbReference type="Pfam" id="PF08797">
    <property type="entry name" value="HIRAN"/>
    <property type="match status" value="1"/>
</dbReference>
<evidence type="ECO:0000313" key="16">
    <source>
        <dbReference type="EMBL" id="KXT11173.1"/>
    </source>
</evidence>
<dbReference type="InterPro" id="IPR049730">
    <property type="entry name" value="SNF2/RAD54-like_C"/>
</dbReference>
<dbReference type="PANTHER" id="PTHR45626:SF11">
    <property type="entry name" value="FAMILY HELICASE, PUTATIVE (AFU_ORTHOLOGUE AFUA_5G06590)-RELATED"/>
    <property type="match status" value="1"/>
</dbReference>
<dbReference type="InterPro" id="IPR014905">
    <property type="entry name" value="HIRAN"/>
</dbReference>
<dbReference type="SUPFAM" id="SSF52540">
    <property type="entry name" value="P-loop containing nucleoside triphosphate hydrolases"/>
    <property type="match status" value="2"/>
</dbReference>
<dbReference type="PROSITE" id="PS50089">
    <property type="entry name" value="ZF_RING_2"/>
    <property type="match status" value="1"/>
</dbReference>
<accession>A0A139I8W8</accession>
<dbReference type="Pfam" id="PF00176">
    <property type="entry name" value="SNF2-rel_dom"/>
    <property type="match status" value="1"/>
</dbReference>
<dbReference type="GO" id="GO:0008094">
    <property type="term" value="F:ATP-dependent activity, acting on DNA"/>
    <property type="evidence" value="ECO:0007669"/>
    <property type="project" value="TreeGrafter"/>
</dbReference>
<dbReference type="SMART" id="SM00184">
    <property type="entry name" value="RING"/>
    <property type="match status" value="1"/>
</dbReference>
<keyword evidence="10" id="KW-0539">Nucleus</keyword>
<dbReference type="CDD" id="cd18793">
    <property type="entry name" value="SF2_C_SNF"/>
    <property type="match status" value="1"/>
</dbReference>
<organism evidence="16 17">
    <name type="scientific">Pseudocercospora musae</name>
    <dbReference type="NCBI Taxonomy" id="113226"/>
    <lineage>
        <taxon>Eukaryota</taxon>
        <taxon>Fungi</taxon>
        <taxon>Dikarya</taxon>
        <taxon>Ascomycota</taxon>
        <taxon>Pezizomycotina</taxon>
        <taxon>Dothideomycetes</taxon>
        <taxon>Dothideomycetidae</taxon>
        <taxon>Mycosphaerellales</taxon>
        <taxon>Mycosphaerellaceae</taxon>
        <taxon>Pseudocercospora</taxon>
    </lineage>
</organism>
<dbReference type="InterPro" id="IPR014001">
    <property type="entry name" value="Helicase_ATP-bd"/>
</dbReference>
<dbReference type="InterPro" id="IPR001650">
    <property type="entry name" value="Helicase_C-like"/>
</dbReference>
<dbReference type="SMART" id="SM00487">
    <property type="entry name" value="DEXDc"/>
    <property type="match status" value="1"/>
</dbReference>
<keyword evidence="7" id="KW-0347">Helicase</keyword>
<feature type="compositionally biased region" description="Basic and acidic residues" evidence="12">
    <location>
        <begin position="190"/>
        <end position="212"/>
    </location>
</feature>
<evidence type="ECO:0000256" key="3">
    <source>
        <dbReference type="ARBA" id="ARBA00022723"/>
    </source>
</evidence>
<dbReference type="Gene3D" id="3.30.40.10">
    <property type="entry name" value="Zinc/RING finger domain, C3HC4 (zinc finger)"/>
    <property type="match status" value="1"/>
</dbReference>
<dbReference type="PANTHER" id="PTHR45626">
    <property type="entry name" value="TRANSCRIPTION TERMINATION FACTOR 2-RELATED"/>
    <property type="match status" value="1"/>
</dbReference>
<dbReference type="SMART" id="SM00910">
    <property type="entry name" value="HIRAN"/>
    <property type="match status" value="1"/>
</dbReference>
<evidence type="ECO:0000256" key="4">
    <source>
        <dbReference type="ARBA" id="ARBA00022741"/>
    </source>
</evidence>
<keyword evidence="6" id="KW-0378">Hydrolase</keyword>
<feature type="domain" description="Helicase ATP-binding" evidence="14">
    <location>
        <begin position="892"/>
        <end position="1071"/>
    </location>
</feature>
<dbReference type="CDD" id="cd18008">
    <property type="entry name" value="DEXDc_SHPRH-like"/>
    <property type="match status" value="1"/>
</dbReference>
<evidence type="ECO:0000259" key="13">
    <source>
        <dbReference type="PROSITE" id="PS50089"/>
    </source>
</evidence>
<feature type="region of interest" description="Disordered" evidence="12">
    <location>
        <begin position="233"/>
        <end position="272"/>
    </location>
</feature>
<evidence type="ECO:0000256" key="11">
    <source>
        <dbReference type="PROSITE-ProRule" id="PRU00175"/>
    </source>
</evidence>
<comment type="subcellular location">
    <subcellularLocation>
        <location evidence="1">Nucleus</location>
    </subcellularLocation>
</comment>
<dbReference type="Pfam" id="PF00097">
    <property type="entry name" value="zf-C3HC4"/>
    <property type="match status" value="1"/>
</dbReference>
<dbReference type="STRING" id="113226.A0A139I8W8"/>
<evidence type="ECO:0000259" key="15">
    <source>
        <dbReference type="PROSITE" id="PS51194"/>
    </source>
</evidence>
<feature type="region of interest" description="Disordered" evidence="12">
    <location>
        <begin position="509"/>
        <end position="559"/>
    </location>
</feature>
<dbReference type="Pfam" id="PF04502">
    <property type="entry name" value="Saf4_Yju2"/>
    <property type="match status" value="1"/>
</dbReference>
<dbReference type="Gene3D" id="3.40.50.300">
    <property type="entry name" value="P-loop containing nucleotide triphosphate hydrolases"/>
    <property type="match status" value="1"/>
</dbReference>
<evidence type="ECO:0000256" key="9">
    <source>
        <dbReference type="ARBA" id="ARBA00022840"/>
    </source>
</evidence>
<feature type="domain" description="RING-type" evidence="13">
    <location>
        <begin position="1231"/>
        <end position="1269"/>
    </location>
</feature>
<comment type="caution">
    <text evidence="16">The sequence shown here is derived from an EMBL/GenBank/DDBJ whole genome shotgun (WGS) entry which is preliminary data.</text>
</comment>
<dbReference type="InterPro" id="IPR018957">
    <property type="entry name" value="Znf_C3HC4_RING-type"/>
</dbReference>
<dbReference type="Proteomes" id="UP000073492">
    <property type="component" value="Unassembled WGS sequence"/>
</dbReference>
<dbReference type="InterPro" id="IPR050628">
    <property type="entry name" value="SNF2_RAD54_helicase_TF"/>
</dbReference>
<sequence length="1472" mass="163523">MQHYQRYIPPELEGTTSANRLQKRRAPGTLKKDGSQTVRFEMPFAVWCHTCKPHAIIGQGVRFNAEKRKVGSYYSTPIWSFRMRHTACNGTIEIRTDPQNTAYVVAEGGKARDYGDANDQIREGEGGVPILSAAEREQRREDAFAQLEGRVDQKEQVKDNTKRIQELYQSRDRDWDDPWLANKRMRADFRQKRKAAEEEERATEAMKQRLGTDIDLLPASAEDSARAKLVDFGRHSQSESADPADGQSMFRVKPHRISKSNRSSSTKGSQKDCIRLRDDACQKCVSVGRECTTSNTKQTRAYYGTSKKQYELLSTIVQHYFPGLTMDTENTRKAVSMLPLNGLMRAQFESHDPAVQVGYSNALKVRTRFVSSVGDDRPRAFWLGLAGQHSCVAYMHVTLAQRPSQPIGRPVDTTDGSVPKLRMPRALPDVESLERAVAEFFSEINSTLHSLVPEAFGGIVEGLHTRRLAASNACVTIVLAIDADANLGELLQSILKENTPLGRELANESMLESDTMPPLNEKDRNVSMTGNKRQRVQFGLSDSDSEAEATAPATKARKVSDTATAYLTQQPTPPQSSVPSSSARLAYYNSSYGSPNTHSQAERNSWLADEDANEVIASTQFAADGTDEYQHYGDIPTKVVGVRYYSGYANPGEHILIRREPGNQYDSNAIRIDNVAGTQIGHIPRGVAAKLARYIDSRVCHFEGQLAGEMGSFDCPLTVHVYGPAPDTGIGKALINRMRTENLGVKGLQDAERAAKRLEREQQEAEKRRMAEARRSAASGASAPSPSQWTNQASSSQASMSNILQTSQRIDPRAIGRDAEKLGASEDELKAMPMAAKPGSIKTEMLPYQLQALQWLLDQESPKLPELGSQQTIQLWKADRKYYTNLASGISTQTPGLASGGILADDMGLGKTLQMISLVASEKEEQVRAPTLVVAPVSVLSNWSGQAQFHTHDDRRLSVYTYHASGRVKMNSEDFSQYDVVLTTYGTLASDFGAVKKGTVMPERKLRSSGLYSVEWRRIILDEGHTIRNPATKAAAAAMGLIARSRWVLTGTPIVNSLKDLFSLLRFVGITGGLDQLETFNAVLVRPLKSGSESANLLLQAIMRSFTLRRRKDMGFIDLRLPKLDEYVHNIDFTRKEQERYDALTAEAKGLMTSYDKKKAAAGQSTSGAYNHLLEVLLRMRQCCNHWQLCGERVTNLLAQLEASKNVALTPENQKALQDVLRVQMESSEECAICLDTLHQPVITTCGHAFGKFCIEKVIETQRKCPMCRAPLEDNSSLVEPANEYGDERADDNMDLTQSSSKVDALVKILAANQTSGNKTIVFSQWTSFLDIVKTRLDQEGYKCCRLDGTMNVQQRDKGIHALEDDAETGIMLASLGASAVGLNLTAANIVVLCDTWWAPAIEDQAVDRVHRLGQKKEVKVFRLVMNNTIEQHTLDIQKEKRKLMMMAFSEQQNKRLNARAGRIDDIRRLLA</sequence>
<dbReference type="InterPro" id="IPR038718">
    <property type="entry name" value="SNF2-like_sf"/>
</dbReference>
<name>A0A139I8W8_9PEZI</name>
<dbReference type="InterPro" id="IPR000330">
    <property type="entry name" value="SNF2_N"/>
</dbReference>
<dbReference type="GO" id="GO:0005634">
    <property type="term" value="C:nucleus"/>
    <property type="evidence" value="ECO:0007669"/>
    <property type="project" value="UniProtKB-SubCell"/>
</dbReference>
<dbReference type="SUPFAM" id="SSF57850">
    <property type="entry name" value="RING/U-box"/>
    <property type="match status" value="1"/>
</dbReference>
<evidence type="ECO:0000256" key="2">
    <source>
        <dbReference type="ARBA" id="ARBA00007025"/>
    </source>
</evidence>
<reference evidence="16 17" key="1">
    <citation type="submission" date="2015-07" db="EMBL/GenBank/DDBJ databases">
        <title>Comparative genomics of the Sigatoka disease complex on banana suggests a link between parallel evolutionary changes in Pseudocercospora fijiensis and Pseudocercospora eumusae and increased virulence on the banana host.</title>
        <authorList>
            <person name="Chang T.-C."/>
            <person name="Salvucci A."/>
            <person name="Crous P.W."/>
            <person name="Stergiopoulos I."/>
        </authorList>
    </citation>
    <scope>NUCLEOTIDE SEQUENCE [LARGE SCALE GENOMIC DNA]</scope>
    <source>
        <strain evidence="16 17">CBS 116634</strain>
    </source>
</reference>
<dbReference type="OrthoDB" id="448448at2759"/>
<evidence type="ECO:0000256" key="10">
    <source>
        <dbReference type="ARBA" id="ARBA00023242"/>
    </source>
</evidence>
<dbReference type="GO" id="GO:0004386">
    <property type="term" value="F:helicase activity"/>
    <property type="evidence" value="ECO:0007669"/>
    <property type="project" value="UniProtKB-KW"/>
</dbReference>
<dbReference type="PROSITE" id="PS51194">
    <property type="entry name" value="HELICASE_CTER"/>
    <property type="match status" value="1"/>
</dbReference>
<feature type="compositionally biased region" description="Basic and acidic residues" evidence="12">
    <location>
        <begin position="754"/>
        <end position="775"/>
    </location>
</feature>
<dbReference type="EMBL" id="LFZO01000217">
    <property type="protein sequence ID" value="KXT11173.1"/>
    <property type="molecule type" value="Genomic_DNA"/>
</dbReference>
<dbReference type="InterPro" id="IPR001841">
    <property type="entry name" value="Znf_RING"/>
</dbReference>
<evidence type="ECO:0000256" key="12">
    <source>
        <dbReference type="SAM" id="MobiDB-lite"/>
    </source>
</evidence>
<feature type="region of interest" description="Disordered" evidence="12">
    <location>
        <begin position="190"/>
        <end position="216"/>
    </location>
</feature>
<dbReference type="SMART" id="SM00490">
    <property type="entry name" value="HELICc"/>
    <property type="match status" value="1"/>
</dbReference>
<evidence type="ECO:0008006" key="18">
    <source>
        <dbReference type="Google" id="ProtNLM"/>
    </source>
</evidence>
<keyword evidence="3" id="KW-0479">Metal-binding</keyword>
<dbReference type="PROSITE" id="PS51192">
    <property type="entry name" value="HELICASE_ATP_BIND_1"/>
    <property type="match status" value="1"/>
</dbReference>
<dbReference type="InterPro" id="IPR007590">
    <property type="entry name" value="Saf4/Yju2"/>
</dbReference>
<evidence type="ECO:0000256" key="6">
    <source>
        <dbReference type="ARBA" id="ARBA00022801"/>
    </source>
</evidence>
<evidence type="ECO:0000256" key="8">
    <source>
        <dbReference type="ARBA" id="ARBA00022833"/>
    </source>
</evidence>
<feature type="compositionally biased region" description="Low complexity" evidence="12">
    <location>
        <begin position="776"/>
        <end position="801"/>
    </location>
</feature>
<dbReference type="InterPro" id="IPR013083">
    <property type="entry name" value="Znf_RING/FYVE/PHD"/>
</dbReference>
<dbReference type="InterPro" id="IPR027417">
    <property type="entry name" value="P-loop_NTPase"/>
</dbReference>
<dbReference type="GO" id="GO:0003676">
    <property type="term" value="F:nucleic acid binding"/>
    <property type="evidence" value="ECO:0007669"/>
    <property type="project" value="InterPro"/>
</dbReference>
<comment type="similarity">
    <text evidence="2">Belongs to the SNF2/RAD54 helicase family.</text>
</comment>
<dbReference type="GO" id="GO:0016818">
    <property type="term" value="F:hydrolase activity, acting on acid anhydrides, in phosphorus-containing anhydrides"/>
    <property type="evidence" value="ECO:0007669"/>
    <property type="project" value="InterPro"/>
</dbReference>
<feature type="domain" description="Helicase C-terminal" evidence="15">
    <location>
        <begin position="1302"/>
        <end position="1468"/>
    </location>
</feature>
<dbReference type="GO" id="GO:0005524">
    <property type="term" value="F:ATP binding"/>
    <property type="evidence" value="ECO:0007669"/>
    <property type="project" value="UniProtKB-KW"/>
</dbReference>
<dbReference type="GO" id="GO:0008270">
    <property type="term" value="F:zinc ion binding"/>
    <property type="evidence" value="ECO:0007669"/>
    <property type="project" value="UniProtKB-KW"/>
</dbReference>
<evidence type="ECO:0000259" key="14">
    <source>
        <dbReference type="PROSITE" id="PS51192"/>
    </source>
</evidence>
<keyword evidence="4" id="KW-0547">Nucleotide-binding</keyword>
<evidence type="ECO:0000256" key="7">
    <source>
        <dbReference type="ARBA" id="ARBA00022806"/>
    </source>
</evidence>
<evidence type="ECO:0000313" key="17">
    <source>
        <dbReference type="Proteomes" id="UP000073492"/>
    </source>
</evidence>
<dbReference type="Gene3D" id="3.30.70.2330">
    <property type="match status" value="1"/>
</dbReference>
<keyword evidence="9" id="KW-0067">ATP-binding</keyword>
<proteinExistence type="inferred from homology"/>
<evidence type="ECO:0000256" key="5">
    <source>
        <dbReference type="ARBA" id="ARBA00022771"/>
    </source>
</evidence>
<keyword evidence="17" id="KW-1185">Reference proteome</keyword>
<dbReference type="Gene3D" id="3.40.50.10810">
    <property type="entry name" value="Tandem AAA-ATPase domain"/>
    <property type="match status" value="1"/>
</dbReference>
<keyword evidence="8" id="KW-0862">Zinc</keyword>
<evidence type="ECO:0000256" key="1">
    <source>
        <dbReference type="ARBA" id="ARBA00004123"/>
    </source>
</evidence>
<dbReference type="GO" id="GO:0000398">
    <property type="term" value="P:mRNA splicing, via spliceosome"/>
    <property type="evidence" value="ECO:0007669"/>
    <property type="project" value="InterPro"/>
</dbReference>
<gene>
    <name evidence="16" type="ORF">AC579_6865</name>
</gene>
<dbReference type="GO" id="GO:0006281">
    <property type="term" value="P:DNA repair"/>
    <property type="evidence" value="ECO:0007669"/>
    <property type="project" value="TreeGrafter"/>
</dbReference>
<keyword evidence="5 11" id="KW-0863">Zinc-finger</keyword>
<dbReference type="Pfam" id="PF00271">
    <property type="entry name" value="Helicase_C"/>
    <property type="match status" value="1"/>
</dbReference>
<feature type="region of interest" description="Disordered" evidence="12">
    <location>
        <begin position="754"/>
        <end position="801"/>
    </location>
</feature>
<protein>
    <recommendedName>
        <fullName evidence="18">RING-type domain-containing protein</fullName>
    </recommendedName>
</protein>